<evidence type="ECO:0000313" key="4">
    <source>
        <dbReference type="Proteomes" id="UP000054988"/>
    </source>
</evidence>
<feature type="compositionally biased region" description="Polar residues" evidence="2">
    <location>
        <begin position="1"/>
        <end position="10"/>
    </location>
</feature>
<dbReference type="InterPro" id="IPR012471">
    <property type="entry name" value="DUF1690"/>
</dbReference>
<protein>
    <recommendedName>
        <fullName evidence="5">Duf1690 domain-containing protein</fullName>
    </recommendedName>
</protein>
<accession>A0A0W0F355</accession>
<dbReference type="EMBL" id="LATX01002367">
    <property type="protein sequence ID" value="KTB30762.1"/>
    <property type="molecule type" value="Genomic_DNA"/>
</dbReference>
<sequence length="178" mass="20314">MGASQSTVGSSEKVFRNETPIEFSQDVVDHLKDNEASPGPTPERQTTIDQHIRARIEHEVKQLRRAEEDVQKEIALALEKENLDKEKEMAGQAERTDGAGTVKSSAALFGDLEEIGSKIDRFQSRKDLKDYPEVKAYQEAVLSCYKSHPTTTLNCWREVNKFRDSVRTLEQEYFKTLH</sequence>
<evidence type="ECO:0008006" key="5">
    <source>
        <dbReference type="Google" id="ProtNLM"/>
    </source>
</evidence>
<keyword evidence="1" id="KW-0175">Coiled coil</keyword>
<gene>
    <name evidence="3" type="ORF">WG66_16668</name>
</gene>
<proteinExistence type="predicted"/>
<evidence type="ECO:0000256" key="2">
    <source>
        <dbReference type="SAM" id="MobiDB-lite"/>
    </source>
</evidence>
<comment type="caution">
    <text evidence="3">The sequence shown here is derived from an EMBL/GenBank/DDBJ whole genome shotgun (WGS) entry which is preliminary data.</text>
</comment>
<evidence type="ECO:0000313" key="3">
    <source>
        <dbReference type="EMBL" id="KTB30762.1"/>
    </source>
</evidence>
<dbReference type="eggNOG" id="ENOG502S4WP">
    <property type="taxonomic scope" value="Eukaryota"/>
</dbReference>
<dbReference type="Proteomes" id="UP000054988">
    <property type="component" value="Unassembled WGS sequence"/>
</dbReference>
<dbReference type="Pfam" id="PF07956">
    <property type="entry name" value="DUF1690"/>
    <property type="match status" value="1"/>
</dbReference>
<name>A0A0W0F355_MONRR</name>
<evidence type="ECO:0000256" key="1">
    <source>
        <dbReference type="SAM" id="Coils"/>
    </source>
</evidence>
<reference evidence="3 4" key="1">
    <citation type="submission" date="2015-12" db="EMBL/GenBank/DDBJ databases">
        <title>Draft genome sequence of Moniliophthora roreri, the causal agent of frosty pod rot of cacao.</title>
        <authorList>
            <person name="Aime M.C."/>
            <person name="Diaz-Valderrama J.R."/>
            <person name="Kijpornyongpan T."/>
            <person name="Phillips-Mora W."/>
        </authorList>
    </citation>
    <scope>NUCLEOTIDE SEQUENCE [LARGE SCALE GENOMIC DNA]</scope>
    <source>
        <strain evidence="3 4">MCA 2952</strain>
    </source>
</reference>
<feature type="coiled-coil region" evidence="1">
    <location>
        <begin position="53"/>
        <end position="96"/>
    </location>
</feature>
<dbReference type="AlphaFoldDB" id="A0A0W0F355"/>
<organism evidence="3 4">
    <name type="scientific">Moniliophthora roreri</name>
    <name type="common">Frosty pod rot fungus</name>
    <name type="synonym">Monilia roreri</name>
    <dbReference type="NCBI Taxonomy" id="221103"/>
    <lineage>
        <taxon>Eukaryota</taxon>
        <taxon>Fungi</taxon>
        <taxon>Dikarya</taxon>
        <taxon>Basidiomycota</taxon>
        <taxon>Agaricomycotina</taxon>
        <taxon>Agaricomycetes</taxon>
        <taxon>Agaricomycetidae</taxon>
        <taxon>Agaricales</taxon>
        <taxon>Marasmiineae</taxon>
        <taxon>Marasmiaceae</taxon>
        <taxon>Moniliophthora</taxon>
    </lineage>
</organism>
<feature type="region of interest" description="Disordered" evidence="2">
    <location>
        <begin position="1"/>
        <end position="49"/>
    </location>
</feature>